<organism evidence="2 3">
    <name type="scientific">Candidatus Roizmanbacteria bacterium CG_4_9_14_0_2_um_filter_36_12</name>
    <dbReference type="NCBI Taxonomy" id="1974837"/>
    <lineage>
        <taxon>Bacteria</taxon>
        <taxon>Candidatus Roizmaniibacteriota</taxon>
    </lineage>
</organism>
<protein>
    <submittedName>
        <fullName evidence="2">Uncharacterized protein</fullName>
    </submittedName>
</protein>
<dbReference type="EMBL" id="PFSA01000004">
    <property type="protein sequence ID" value="PJC33629.1"/>
    <property type="molecule type" value="Genomic_DNA"/>
</dbReference>
<reference evidence="3" key="1">
    <citation type="submission" date="2017-09" db="EMBL/GenBank/DDBJ databases">
        <title>Depth-based differentiation of microbial function through sediment-hosted aquifers and enrichment of novel symbionts in the deep terrestrial subsurface.</title>
        <authorList>
            <person name="Probst A.J."/>
            <person name="Ladd B."/>
            <person name="Jarett J.K."/>
            <person name="Geller-Mcgrath D.E."/>
            <person name="Sieber C.M.K."/>
            <person name="Emerson J.B."/>
            <person name="Anantharaman K."/>
            <person name="Thomas B.C."/>
            <person name="Malmstrom R."/>
            <person name="Stieglmeier M."/>
            <person name="Klingl A."/>
            <person name="Woyke T."/>
            <person name="Ryan C.M."/>
            <person name="Banfield J.F."/>
        </authorList>
    </citation>
    <scope>NUCLEOTIDE SEQUENCE [LARGE SCALE GENOMIC DNA]</scope>
</reference>
<comment type="caution">
    <text evidence="2">The sequence shown here is derived from an EMBL/GenBank/DDBJ whole genome shotgun (WGS) entry which is preliminary data.</text>
</comment>
<evidence type="ECO:0000313" key="3">
    <source>
        <dbReference type="Proteomes" id="UP000229777"/>
    </source>
</evidence>
<evidence type="ECO:0000313" key="2">
    <source>
        <dbReference type="EMBL" id="PJC33629.1"/>
    </source>
</evidence>
<dbReference type="Proteomes" id="UP000229777">
    <property type="component" value="Unassembled WGS sequence"/>
</dbReference>
<evidence type="ECO:0000256" key="1">
    <source>
        <dbReference type="SAM" id="MobiDB-lite"/>
    </source>
</evidence>
<sequence>EEIAGFEARLITPESETKYYNYYDKFLELDKTDEIETSTFPTANKFLWQEVVYGQERQKSSDDCYRGYLMIEPTDFPKALEVLKSVGSKRKDEGKRLDFKWLLMTIPPGITQEQWVEYIQNNGNFGKYDGLELTSPRIVIYGDDAAEVQEILLSLAENPDWEKIEKNRVDTAGGKSENAPRRPGTNAFIFNKREWRSLNWNNKAGYSEDEAADPDWRKEKEGGKTVYY</sequence>
<proteinExistence type="predicted"/>
<feature type="non-terminal residue" evidence="2">
    <location>
        <position position="1"/>
    </location>
</feature>
<accession>A0A2M8F2Y4</accession>
<gene>
    <name evidence="2" type="ORF">CO049_00220</name>
</gene>
<feature type="compositionally biased region" description="Basic and acidic residues" evidence="1">
    <location>
        <begin position="214"/>
        <end position="228"/>
    </location>
</feature>
<dbReference type="AlphaFoldDB" id="A0A2M8F2Y4"/>
<feature type="region of interest" description="Disordered" evidence="1">
    <location>
        <begin position="204"/>
        <end position="228"/>
    </location>
</feature>
<name>A0A2M8F2Y4_9BACT</name>